<dbReference type="EMBL" id="CP011307">
    <property type="protein sequence ID" value="ALP93917.1"/>
    <property type="molecule type" value="Genomic_DNA"/>
</dbReference>
<dbReference type="InterPro" id="IPR014776">
    <property type="entry name" value="4pyrrole_Mease_sub2"/>
</dbReference>
<dbReference type="Gene3D" id="3.40.1010.10">
    <property type="entry name" value="Cobalt-precorrin-4 Transmethylase, Domain 1"/>
    <property type="match status" value="1"/>
</dbReference>
<dbReference type="KEGG" id="ibu:IB211_01525"/>
<evidence type="ECO:0000256" key="5">
    <source>
        <dbReference type="ARBA" id="ARBA00022679"/>
    </source>
</evidence>
<name>A0A0S2W3K3_9FIRM</name>
<feature type="domain" description="Tetrapyrrole methylase" evidence="9">
    <location>
        <begin position="5"/>
        <end position="206"/>
    </location>
</feature>
<proteinExistence type="inferred from homology"/>
<evidence type="ECO:0000256" key="6">
    <source>
        <dbReference type="ARBA" id="ARBA00022691"/>
    </source>
</evidence>
<dbReference type="PANTHER" id="PTHR43467">
    <property type="entry name" value="COBALT-PRECORRIN-2 C(20)-METHYLTRANSFERASE"/>
    <property type="match status" value="1"/>
</dbReference>
<dbReference type="InterPro" id="IPR006364">
    <property type="entry name" value="CobI/CbiL/CobIJ_dom"/>
</dbReference>
<dbReference type="Pfam" id="PF00590">
    <property type="entry name" value="TP_methylase"/>
    <property type="match status" value="1"/>
</dbReference>
<dbReference type="NCBIfam" id="TIGR01467">
    <property type="entry name" value="cobI_cbiL"/>
    <property type="match status" value="1"/>
</dbReference>
<dbReference type="InterPro" id="IPR014777">
    <property type="entry name" value="4pyrrole_Mease_sub1"/>
</dbReference>
<dbReference type="InterPro" id="IPR035996">
    <property type="entry name" value="4pyrrol_Methylase_sf"/>
</dbReference>
<organism evidence="10 11">
    <name type="scientific">Intestinimonas butyriciproducens</name>
    <dbReference type="NCBI Taxonomy" id="1297617"/>
    <lineage>
        <taxon>Bacteria</taxon>
        <taxon>Bacillati</taxon>
        <taxon>Bacillota</taxon>
        <taxon>Clostridia</taxon>
        <taxon>Eubacteriales</taxon>
        <taxon>Intestinimonas</taxon>
    </lineage>
</organism>
<dbReference type="AlphaFoldDB" id="A0A0S2W3K3"/>
<evidence type="ECO:0000256" key="4">
    <source>
        <dbReference type="ARBA" id="ARBA00022603"/>
    </source>
</evidence>
<keyword evidence="4 8" id="KW-0489">Methyltransferase</keyword>
<keyword evidence="3" id="KW-0169">Cobalamin biosynthesis</keyword>
<dbReference type="GO" id="GO:0032259">
    <property type="term" value="P:methylation"/>
    <property type="evidence" value="ECO:0007669"/>
    <property type="project" value="UniProtKB-KW"/>
</dbReference>
<dbReference type="Proteomes" id="UP000064844">
    <property type="component" value="Chromosome"/>
</dbReference>
<dbReference type="EC" id="2.1.1.130" evidence="10"/>
<dbReference type="UniPathway" id="UPA00148"/>
<reference evidence="11" key="2">
    <citation type="submission" date="2015-04" db="EMBL/GenBank/DDBJ databases">
        <title>A butyrogenic pathway from the amino acid lysine in a human gut commensal.</title>
        <authorList>
            <person name="de Vos W.M."/>
            <person name="Bui N.T.P."/>
            <person name="Plugge C.M."/>
            <person name="Ritari J."/>
        </authorList>
    </citation>
    <scope>NUCLEOTIDE SEQUENCE [LARGE SCALE GENOMIC DNA]</scope>
    <source>
        <strain evidence="11">AF211</strain>
    </source>
</reference>
<protein>
    <submittedName>
        <fullName evidence="10">Cobalt-precorrin-2 C20-methyltransferase</fullName>
        <ecNumber evidence="10">2.1.1.130</ecNumber>
    </submittedName>
</protein>
<evidence type="ECO:0000313" key="10">
    <source>
        <dbReference type="EMBL" id="ALP93917.1"/>
    </source>
</evidence>
<comment type="similarity">
    <text evidence="2 7 8">Belongs to the precorrin methyltransferase family.</text>
</comment>
<dbReference type="GO" id="GO:0009236">
    <property type="term" value="P:cobalamin biosynthetic process"/>
    <property type="evidence" value="ECO:0007669"/>
    <property type="project" value="UniProtKB-UniRule"/>
</dbReference>
<keyword evidence="6" id="KW-0949">S-adenosyl-L-methionine</keyword>
<dbReference type="GO" id="GO:0030788">
    <property type="term" value="F:precorrin-2 C20-methyltransferase activity"/>
    <property type="evidence" value="ECO:0007669"/>
    <property type="project" value="UniProtKB-EC"/>
</dbReference>
<dbReference type="PANTHER" id="PTHR43467:SF2">
    <property type="entry name" value="COBALT-PRECORRIN-2 C(20)-METHYLTRANSFERASE"/>
    <property type="match status" value="1"/>
</dbReference>
<dbReference type="CDD" id="cd11645">
    <property type="entry name" value="Precorrin_2_C20_MT"/>
    <property type="match status" value="1"/>
</dbReference>
<keyword evidence="11" id="KW-1185">Reference proteome</keyword>
<dbReference type="eggNOG" id="COG2243">
    <property type="taxonomic scope" value="Bacteria"/>
</dbReference>
<evidence type="ECO:0000256" key="8">
    <source>
        <dbReference type="RuleBase" id="RU003960"/>
    </source>
</evidence>
<dbReference type="STRING" id="1297617.IB211_01525"/>
<dbReference type="PIRSF" id="PIRSF036427">
    <property type="entry name" value="Precrrn-2_mtase"/>
    <property type="match status" value="1"/>
</dbReference>
<evidence type="ECO:0000256" key="7">
    <source>
        <dbReference type="PIRNR" id="PIRNR036427"/>
    </source>
</evidence>
<dbReference type="InterPro" id="IPR000878">
    <property type="entry name" value="4pyrrol_Mease"/>
</dbReference>
<evidence type="ECO:0000313" key="11">
    <source>
        <dbReference type="Proteomes" id="UP000064844"/>
    </source>
</evidence>
<accession>A0A0S2W3K3</accession>
<evidence type="ECO:0000256" key="3">
    <source>
        <dbReference type="ARBA" id="ARBA00022573"/>
    </source>
</evidence>
<dbReference type="PROSITE" id="PS00840">
    <property type="entry name" value="SUMT_2"/>
    <property type="match status" value="1"/>
</dbReference>
<comment type="pathway">
    <text evidence="1">Cofactor biosynthesis; adenosylcobalamin biosynthesis.</text>
</comment>
<dbReference type="SUPFAM" id="SSF53790">
    <property type="entry name" value="Tetrapyrrole methylase"/>
    <property type="match status" value="1"/>
</dbReference>
<dbReference type="PATRIC" id="fig|1297617.4.peg.1565"/>
<keyword evidence="5 8" id="KW-0808">Transferase</keyword>
<reference evidence="10 11" key="1">
    <citation type="journal article" date="2015" name="Nat. Commun.">
        <title>Production of butyrate from lysine and the Amadori product fructoselysine by a human gut commensal.</title>
        <authorList>
            <person name="Bui T.P."/>
            <person name="Ritari J."/>
            <person name="Boeren S."/>
            <person name="de Waard P."/>
            <person name="Plugge C.M."/>
            <person name="de Vos W.M."/>
        </authorList>
    </citation>
    <scope>NUCLEOTIDE SEQUENCE [LARGE SCALE GENOMIC DNA]</scope>
    <source>
        <strain evidence="10 11">AF211</strain>
    </source>
</reference>
<sequence length="226" mass="24581">MDQGKLYGVGVGPGDPELVTRKAERILRGADVVAVPDKGAGEKTALHIVREFVEGKELLYCPTPMVRDRSLLDGCYERIAEDICALLDQGRSVAFITLGDPTVYSTYIYVHRKVLARGYEAELIPGVPSFCAVAARLNISLCEGAERLLIVPASHEAADCLDIPANKVFMKAGKNIGELQALLREKGLLERASMVANCGMEGEALYPRFADMTDDTGYFSVVLVKE</sequence>
<dbReference type="Gene3D" id="3.30.950.10">
    <property type="entry name" value="Methyltransferase, Cobalt-precorrin-4 Transmethylase, Domain 2"/>
    <property type="match status" value="1"/>
</dbReference>
<gene>
    <name evidence="10" type="ORF">IB211_01525</name>
</gene>
<evidence type="ECO:0000256" key="2">
    <source>
        <dbReference type="ARBA" id="ARBA00005879"/>
    </source>
</evidence>
<evidence type="ECO:0000259" key="9">
    <source>
        <dbReference type="Pfam" id="PF00590"/>
    </source>
</evidence>
<dbReference type="InterPro" id="IPR012382">
    <property type="entry name" value="CobI/CbiL"/>
</dbReference>
<evidence type="ECO:0000256" key="1">
    <source>
        <dbReference type="ARBA" id="ARBA00004953"/>
    </source>
</evidence>
<dbReference type="InterPro" id="IPR003043">
    <property type="entry name" value="Uropor_MeTrfase_CS"/>
</dbReference>
<dbReference type="RefSeq" id="WP_058117642.1">
    <property type="nucleotide sequence ID" value="NZ_CP011307.1"/>
</dbReference>